<evidence type="ECO:0000313" key="1">
    <source>
        <dbReference type="EMBL" id="OJT15690.1"/>
    </source>
</evidence>
<dbReference type="EMBL" id="MNAD01000141">
    <property type="protein sequence ID" value="OJT15690.1"/>
    <property type="molecule type" value="Genomic_DNA"/>
</dbReference>
<keyword evidence="2" id="KW-1185">Reference proteome</keyword>
<sequence>MNRPLLNDDVLLSIMSFCSTMGRGTVCALIQTSRLFHHAGARYLLANGVSLHNEQVDSFVTFMIADGDYRFPLLRTLTLSTTTLPLFSGYVLAQLFHRLARHGALCSLKLDDTETILRSHPELPYAIAELPKLKSLCMYNIGRHGRTLLNYLRSELVYANLGVPYQAFMGRDDDGQIEDREGADAVTSVVDDGDDLITALHQSLRSLRELHMTYARDYSQAQTLVFPCLTSLTLHAGLLDAPVTGYFSRMFPNLRQLEVYTFNPDHKPFGISDFVGRRDRNIDNQLECGRWRTLRYYEGTLEALFSLGIKCRIDWVKLKSEDSALDPFMISEVLRDACPVHLCLEFWDASSLLDDDFLEIFEKQGVQRLETLHIKILSAEGEEDLAEKDILESITSRIVVPLRSLKEFRLAIECCFWYHDFGSISDDDTPSELPPQEVEEDDFAKSLVQASAAASGSLASVSVKLPTSYTSFKRGRGGEFGPPTRDFHTAYGAMVNATYPRNEDDKKAWSGVRRLF</sequence>
<gene>
    <name evidence="1" type="ORF">TRAPUB_5068</name>
</gene>
<dbReference type="SUPFAM" id="SSF52047">
    <property type="entry name" value="RNI-like"/>
    <property type="match status" value="1"/>
</dbReference>
<name>A0A1M2W7J3_TRAPU</name>
<reference evidence="1 2" key="1">
    <citation type="submission" date="2016-10" db="EMBL/GenBank/DDBJ databases">
        <title>Genome sequence of the basidiomycete white-rot fungus Trametes pubescens.</title>
        <authorList>
            <person name="Makela M.R."/>
            <person name="Granchi Z."/>
            <person name="Peng M."/>
            <person name="De Vries R.P."/>
            <person name="Grigoriev I."/>
            <person name="Riley R."/>
            <person name="Hilden K."/>
        </authorList>
    </citation>
    <scope>NUCLEOTIDE SEQUENCE [LARGE SCALE GENOMIC DNA]</scope>
    <source>
        <strain evidence="1 2">FBCC735</strain>
    </source>
</reference>
<dbReference type="OrthoDB" id="2750454at2759"/>
<dbReference type="OMA" id="RWRTLRY"/>
<evidence type="ECO:0000313" key="2">
    <source>
        <dbReference type="Proteomes" id="UP000184267"/>
    </source>
</evidence>
<protein>
    <recommendedName>
        <fullName evidence="3">F-box domain-containing protein</fullName>
    </recommendedName>
</protein>
<proteinExistence type="predicted"/>
<comment type="caution">
    <text evidence="1">The sequence shown here is derived from an EMBL/GenBank/DDBJ whole genome shotgun (WGS) entry which is preliminary data.</text>
</comment>
<dbReference type="Gene3D" id="3.80.10.10">
    <property type="entry name" value="Ribonuclease Inhibitor"/>
    <property type="match status" value="1"/>
</dbReference>
<dbReference type="AlphaFoldDB" id="A0A1M2W7J3"/>
<organism evidence="1 2">
    <name type="scientific">Trametes pubescens</name>
    <name type="common">White-rot fungus</name>
    <dbReference type="NCBI Taxonomy" id="154538"/>
    <lineage>
        <taxon>Eukaryota</taxon>
        <taxon>Fungi</taxon>
        <taxon>Dikarya</taxon>
        <taxon>Basidiomycota</taxon>
        <taxon>Agaricomycotina</taxon>
        <taxon>Agaricomycetes</taxon>
        <taxon>Polyporales</taxon>
        <taxon>Polyporaceae</taxon>
        <taxon>Trametes</taxon>
    </lineage>
</organism>
<dbReference type="InterPro" id="IPR032675">
    <property type="entry name" value="LRR_dom_sf"/>
</dbReference>
<dbReference type="Proteomes" id="UP000184267">
    <property type="component" value="Unassembled WGS sequence"/>
</dbReference>
<accession>A0A1M2W7J3</accession>
<evidence type="ECO:0008006" key="3">
    <source>
        <dbReference type="Google" id="ProtNLM"/>
    </source>
</evidence>